<evidence type="ECO:0000256" key="1">
    <source>
        <dbReference type="SAM" id="Phobius"/>
    </source>
</evidence>
<dbReference type="GeneID" id="29921108"/>
<keyword evidence="1" id="KW-0812">Transmembrane</keyword>
<feature type="transmembrane region" description="Helical" evidence="1">
    <location>
        <begin position="27"/>
        <end position="43"/>
    </location>
</feature>
<feature type="transmembrane region" description="Helical" evidence="1">
    <location>
        <begin position="218"/>
        <end position="235"/>
    </location>
</feature>
<evidence type="ECO:0000313" key="2">
    <source>
        <dbReference type="EMBL" id="ESP95130.1"/>
    </source>
</evidence>
<accession>V4HWC9</accession>
<feature type="transmembrane region" description="Helical" evidence="1">
    <location>
        <begin position="75"/>
        <end position="93"/>
    </location>
</feature>
<name>V4HWC9_PSEL2</name>
<feature type="transmembrane region" description="Helical" evidence="1">
    <location>
        <begin position="358"/>
        <end position="376"/>
    </location>
</feature>
<feature type="transmembrane region" description="Helical" evidence="1">
    <location>
        <begin position="315"/>
        <end position="337"/>
    </location>
</feature>
<feature type="transmembrane region" description="Helical" evidence="1">
    <location>
        <begin position="5"/>
        <end position="21"/>
    </location>
</feature>
<dbReference type="EMBL" id="AUSV01000006">
    <property type="protein sequence ID" value="ESP95130.1"/>
    <property type="molecule type" value="Genomic_DNA"/>
</dbReference>
<dbReference type="Proteomes" id="UP000017820">
    <property type="component" value="Unassembled WGS sequence"/>
</dbReference>
<comment type="caution">
    <text evidence="2">The sequence shown here is derived from an EMBL/GenBank/DDBJ whole genome shotgun (WGS) entry which is preliminary data.</text>
</comment>
<dbReference type="RefSeq" id="WP_023397369.1">
    <property type="nucleotide sequence ID" value="NZ_AUSV01000006.1"/>
</dbReference>
<proteinExistence type="predicted"/>
<feature type="transmembrane region" description="Helical" evidence="1">
    <location>
        <begin position="189"/>
        <end position="212"/>
    </location>
</feature>
<protein>
    <recommendedName>
        <fullName evidence="4">O-antigen ligase like membrane protein</fullName>
    </recommendedName>
</protein>
<evidence type="ECO:0008006" key="4">
    <source>
        <dbReference type="Google" id="ProtNLM"/>
    </source>
</evidence>
<feature type="transmembrane region" description="Helical" evidence="1">
    <location>
        <begin position="150"/>
        <end position="177"/>
    </location>
</feature>
<evidence type="ECO:0000313" key="3">
    <source>
        <dbReference type="Proteomes" id="UP000017820"/>
    </source>
</evidence>
<feature type="transmembrane region" description="Helical" evidence="1">
    <location>
        <begin position="105"/>
        <end position="130"/>
    </location>
</feature>
<feature type="transmembrane region" description="Helical" evidence="1">
    <location>
        <begin position="50"/>
        <end position="69"/>
    </location>
</feature>
<organism evidence="2 3">
    <name type="scientific">Pseudoalteromonas luteoviolacea (strain 2ta16)</name>
    <dbReference type="NCBI Taxonomy" id="1353533"/>
    <lineage>
        <taxon>Bacteria</taxon>
        <taxon>Pseudomonadati</taxon>
        <taxon>Pseudomonadota</taxon>
        <taxon>Gammaproteobacteria</taxon>
        <taxon>Alteromonadales</taxon>
        <taxon>Pseudoalteromonadaceae</taxon>
        <taxon>Pseudoalteromonas</taxon>
    </lineage>
</organism>
<reference evidence="2 3" key="1">
    <citation type="submission" date="2013-07" db="EMBL/GenBank/DDBJ databases">
        <title>Draft genome sequence of Pseudoalteromonas luteoviolacea 2ta16.</title>
        <authorList>
            <person name="Allen E.E."/>
            <person name="Azam F."/>
            <person name="Podell S."/>
        </authorList>
    </citation>
    <scope>NUCLEOTIDE SEQUENCE [LARGE SCALE GENOMIC DNA]</scope>
    <source>
        <strain evidence="2 3">2ta16</strain>
    </source>
</reference>
<gene>
    <name evidence="2" type="ORF">PL2TA16_04386</name>
</gene>
<keyword evidence="1" id="KW-0472">Membrane</keyword>
<sequence>MKYALFFNSLIFISPICAYYLGGAKLPTLFIALVTIVYLVFGLRKINIYAGFYPMLAVFLLFSVSALYWQDMRVVSVPIYFYVALLLGSVCTRDDVSDFVDLASYFMLFLCIGAVLSMFYVVLGGGPIFTFPNPDGRLNYVFFGTMTNSYWSGLIRPSGIFDEPGAFSFFICAVVTLRKIYNKSNNISWALLVLGMCTLSIAHVVFVIFYFLSERPDTRRILVMFLILFLSFLLIKNSSSFELFQQVFLNRFQIGDDGMMKGDNRSESIFAAIEILMNNSKVIIWGLSPDSYLNSVEYMRSSGLPEIGSNPLSQLVRMGLLLSCVYYTVLLILFSTVRKGAKYLAVVGFGMLLLQRDFIYVVSYSMFVVLIVRASMNIETNKNIESQ</sequence>
<dbReference type="PATRIC" id="fig|1353533.3.peg.406"/>
<keyword evidence="1" id="KW-1133">Transmembrane helix</keyword>
<dbReference type="AlphaFoldDB" id="V4HWC9"/>